<gene>
    <name evidence="1" type="ORF">GGQ54_001272</name>
</gene>
<proteinExistence type="predicted"/>
<dbReference type="InterPro" id="IPR003673">
    <property type="entry name" value="CoA-Trfase_fam_III"/>
</dbReference>
<dbReference type="PANTHER" id="PTHR48228">
    <property type="entry name" value="SUCCINYL-COA--D-CITRAMALATE COA-TRANSFERASE"/>
    <property type="match status" value="1"/>
</dbReference>
<dbReference type="AlphaFoldDB" id="A0A7Z0D897"/>
<dbReference type="Gene3D" id="3.40.50.10540">
    <property type="entry name" value="Crotonobetainyl-coa:carnitine coa-transferase, domain 1"/>
    <property type="match status" value="1"/>
</dbReference>
<dbReference type="Proteomes" id="UP000527616">
    <property type="component" value="Unassembled WGS sequence"/>
</dbReference>
<protein>
    <submittedName>
        <fullName evidence="1">Alpha-methylacyl-CoA racemase</fullName>
        <ecNumber evidence="1">5.1.99.4</ecNumber>
    </submittedName>
</protein>
<dbReference type="EMBL" id="JACBZS010000001">
    <property type="protein sequence ID" value="NYI70712.1"/>
    <property type="molecule type" value="Genomic_DNA"/>
</dbReference>
<dbReference type="SUPFAM" id="SSF89796">
    <property type="entry name" value="CoA-transferase family III (CaiB/BaiF)"/>
    <property type="match status" value="1"/>
</dbReference>
<dbReference type="Gene3D" id="3.30.1540.10">
    <property type="entry name" value="formyl-coa transferase, domain 3"/>
    <property type="match status" value="1"/>
</dbReference>
<dbReference type="RefSeq" id="WP_179444634.1">
    <property type="nucleotide sequence ID" value="NZ_JACBZS010000001.1"/>
</dbReference>
<dbReference type="Pfam" id="PF02515">
    <property type="entry name" value="CoA_transf_3"/>
    <property type="match status" value="1"/>
</dbReference>
<dbReference type="EC" id="5.1.99.4" evidence="1"/>
<evidence type="ECO:0000313" key="1">
    <source>
        <dbReference type="EMBL" id="NYI70712.1"/>
    </source>
</evidence>
<dbReference type="PANTHER" id="PTHR48228:SF5">
    <property type="entry name" value="ALPHA-METHYLACYL-COA RACEMASE"/>
    <property type="match status" value="1"/>
</dbReference>
<dbReference type="InterPro" id="IPR050509">
    <property type="entry name" value="CoA-transferase_III"/>
</dbReference>
<keyword evidence="1" id="KW-0413">Isomerase</keyword>
<evidence type="ECO:0000313" key="2">
    <source>
        <dbReference type="Proteomes" id="UP000527616"/>
    </source>
</evidence>
<accession>A0A7Z0D897</accession>
<dbReference type="InterPro" id="IPR023606">
    <property type="entry name" value="CoA-Trfase_III_dom_1_sf"/>
</dbReference>
<dbReference type="InterPro" id="IPR044855">
    <property type="entry name" value="CoA-Trfase_III_dom3_sf"/>
</dbReference>
<dbReference type="GO" id="GO:0008111">
    <property type="term" value="F:alpha-methylacyl-CoA racemase activity"/>
    <property type="evidence" value="ECO:0007669"/>
    <property type="project" value="UniProtKB-EC"/>
</dbReference>
<reference evidence="1 2" key="1">
    <citation type="submission" date="2020-07" db="EMBL/GenBank/DDBJ databases">
        <title>Sequencing the genomes of 1000 actinobacteria strains.</title>
        <authorList>
            <person name="Klenk H.-P."/>
        </authorList>
    </citation>
    <scope>NUCLEOTIDE SEQUENCE [LARGE SCALE GENOMIC DNA]</scope>
    <source>
        <strain evidence="1 2">DSM 103164</strain>
    </source>
</reference>
<organism evidence="1 2">
    <name type="scientific">Naumannella cuiyingiana</name>
    <dbReference type="NCBI Taxonomy" id="1347891"/>
    <lineage>
        <taxon>Bacteria</taxon>
        <taxon>Bacillati</taxon>
        <taxon>Actinomycetota</taxon>
        <taxon>Actinomycetes</taxon>
        <taxon>Propionibacteriales</taxon>
        <taxon>Propionibacteriaceae</taxon>
        <taxon>Naumannella</taxon>
    </lineage>
</organism>
<keyword evidence="2" id="KW-1185">Reference proteome</keyword>
<name>A0A7Z0D897_9ACTN</name>
<comment type="caution">
    <text evidence="1">The sequence shown here is derived from an EMBL/GenBank/DDBJ whole genome shotgun (WGS) entry which is preliminary data.</text>
</comment>
<sequence length="377" mass="39318">MAGPLAGVRVVELAGIGPGPFAGMLLADLGAEIIRVDRAADLGGDELRALAHAVIDRGRRSIAVDLKQPAGREVVLALAERADVIIEGFRPGVAERLGVGPEDVAARNPRLVYGRMTGWGQSGPYAHLAGHDLNYIAAAGALALGRGADGVPVPPENVLGDFGGGSLYLVTGILAALLHARETGRGQVVDAAIVDGAASLMAMHHAMINTGVIKRNPMDGGAPYYRVYRTADDRFLAVAAMEPQFWAELLDGLGLADRELPDRDDPANWPELGELFAEIIRGRPLADWLAAFEGRDACVTAVCTPGEAPHDPHLAARRAYLPAGADGAGWQPAPAPRLSVTEPELPGPPPRIGQHTDEVLAELGIDADALRAAGVVG</sequence>